<accession>A0A3E2NTM5</accession>
<comment type="subunit">
    <text evidence="9">NDH-1 is composed of 13 different subunits. Subunits NuoB, CD, E, F, and G constitute the peripheral sector of the complex.</text>
</comment>
<dbReference type="PANTHER" id="PTHR11993">
    <property type="entry name" value="NADH-UBIQUINONE OXIDOREDUCTASE 49 KDA SUBUNIT"/>
    <property type="match status" value="1"/>
</dbReference>
<feature type="domain" description="NADH:ubiquinone oxidoreductase 30kDa subunit" evidence="13">
    <location>
        <begin position="33"/>
        <end position="158"/>
    </location>
</feature>
<evidence type="ECO:0000256" key="2">
    <source>
        <dbReference type="ARBA" id="ARBA00004417"/>
    </source>
</evidence>
<dbReference type="GO" id="GO:0008137">
    <property type="term" value="F:NADH dehydrogenase (ubiquinone) activity"/>
    <property type="evidence" value="ECO:0007669"/>
    <property type="project" value="InterPro"/>
</dbReference>
<dbReference type="Gene3D" id="1.10.645.10">
    <property type="entry name" value="Cytochrome-c3 Hydrogenase, chain B"/>
    <property type="match status" value="1"/>
</dbReference>
<dbReference type="EMBL" id="QWDE01000001">
    <property type="protein sequence ID" value="RFZ84363.1"/>
    <property type="molecule type" value="Genomic_DNA"/>
</dbReference>
<feature type="domain" description="NADH-quinone oxidoreductase subunit D" evidence="14">
    <location>
        <begin position="323"/>
        <end position="582"/>
    </location>
</feature>
<keyword evidence="7 11" id="KW-0472">Membrane</keyword>
<comment type="subunit">
    <text evidence="11">NDH-1 is composed of 14 different subunits. Subunits NuoB, C, D, E, F, and G constitute the peripheral sector of the complex.</text>
</comment>
<dbReference type="GO" id="GO:0005886">
    <property type="term" value="C:plasma membrane"/>
    <property type="evidence" value="ECO:0007669"/>
    <property type="project" value="UniProtKB-SubCell"/>
</dbReference>
<comment type="function">
    <text evidence="1">NDH-1 shuttles electrons from NADH, via FMN and iron-sulfur (Fe-S) centers, to quinones in the respiratory chain. The immediate electron acceptor for the enzyme in this species is believed to be ubiquinone. Couples the redox reaction to proton translocation (for every two electrons transferred, four hydrogen ions are translocated across the cytoplasmic membrane), and thus conserves the redox energy in a proton gradient.</text>
</comment>
<evidence type="ECO:0000256" key="5">
    <source>
        <dbReference type="ARBA" id="ARBA00022475"/>
    </source>
</evidence>
<keyword evidence="5 11" id="KW-1003">Cell membrane</keyword>
<dbReference type="NCBIfam" id="NF004739">
    <property type="entry name" value="PRK06075.1"/>
    <property type="match status" value="1"/>
</dbReference>
<evidence type="ECO:0000259" key="14">
    <source>
        <dbReference type="Pfam" id="PF00346"/>
    </source>
</evidence>
<dbReference type="EC" id="7.1.1.-" evidence="11"/>
<dbReference type="Pfam" id="PF00329">
    <property type="entry name" value="Complex1_30kDa"/>
    <property type="match status" value="1"/>
</dbReference>
<dbReference type="Gene3D" id="3.30.460.80">
    <property type="entry name" value="NADH:ubiquinone oxidoreductase, 30kDa subunit"/>
    <property type="match status" value="1"/>
</dbReference>
<dbReference type="Proteomes" id="UP000260823">
    <property type="component" value="Unassembled WGS sequence"/>
</dbReference>
<dbReference type="GO" id="GO:0048038">
    <property type="term" value="F:quinone binding"/>
    <property type="evidence" value="ECO:0007669"/>
    <property type="project" value="UniProtKB-KW"/>
</dbReference>
<sequence length="582" mass="66807">MSFDDIKTLLIDKFGPELVLGEERTGLQPALLIEPGRIAEVCLELRDNPKTYFDFLDCLSGIDYGSDARLFGVVYHLSSIPYHLQLTLKVSKENNRDESDLPSFPSIASVYRSADWHEREAFDLTGIFFEGHPDLRRILLPDDWEGYPLRKDYVAAEYYKGIRIDYPVQPNIPLEKVEYRLPVDQNSKYTTAFSAYQQKIANASVEDMILNMGPQHPSTHGVLRLELITDGEIVREMIPHMGYLHRCFEKHAESLTYQQTIPFTDRMDYLSSMTNAHTWVMGVEKMLGIDQDIPKRIEYIRVLVSELNRIGSHLIAIGTYGIDIGAFTPFLWCFRDREHIMGMLEWASGSRMLYNYIWVGGLFYDLPVGFEERCREFVDYFKPKMVELNGLLTNNQIFISRTANVGVLPMDVAINYGCSGPVLRASGLKYDLRRIDGYSVYPEIDFEIPVGKGIMGTVGDCWDRNKVRVDEIEQSLRIIEQCLDRLQKELKRTPDFDPRAKLPRKLTPKKQDFYMRAEGSKGELGFYFIHDNEKREIPFRAKARGPSFSNLSVVPEISKGVMIADLIAIIGSIDFVMGELDR</sequence>
<comment type="catalytic activity">
    <reaction evidence="10 11">
        <text>a quinone + NADH + 5 H(+)(in) = a quinol + NAD(+) + 4 H(+)(out)</text>
        <dbReference type="Rhea" id="RHEA:57888"/>
        <dbReference type="ChEBI" id="CHEBI:15378"/>
        <dbReference type="ChEBI" id="CHEBI:24646"/>
        <dbReference type="ChEBI" id="CHEBI:57540"/>
        <dbReference type="ChEBI" id="CHEBI:57945"/>
        <dbReference type="ChEBI" id="CHEBI:132124"/>
    </reaction>
</comment>
<comment type="similarity">
    <text evidence="3">In the C-terminal section; belongs to the complex I 49 kDa subunit family.</text>
</comment>
<evidence type="ECO:0000313" key="15">
    <source>
        <dbReference type="EMBL" id="RFZ84363.1"/>
    </source>
</evidence>
<dbReference type="GO" id="GO:0050136">
    <property type="term" value="F:NADH dehydrogenase (quinone) (non-electrogenic) activity"/>
    <property type="evidence" value="ECO:0007669"/>
    <property type="project" value="UniProtKB-UniRule"/>
</dbReference>
<dbReference type="HAMAP" id="MF_01358">
    <property type="entry name" value="NDH1_NuoD"/>
    <property type="match status" value="1"/>
</dbReference>
<name>A0A3E2NTM5_9SPHI</name>
<dbReference type="InterPro" id="IPR037232">
    <property type="entry name" value="NADH_quin_OxRdtase_su_C/D-like"/>
</dbReference>
<comment type="function">
    <text evidence="11">NDH-1 shuttles electrons from NADH, via FMN and iron-sulfur (Fe-S) centers, to quinones in the respiratory chain. The immediate electron acceptor for the enzyme in this species is believed to be a menaquinone. Couples the redox reaction to proton translocation (for every two electrons transferred, four hydrogen ions are translocated across the cytoplasmic membrane), and thus conserves the redox energy in a proton gradient.</text>
</comment>
<organism evidence="15 16">
    <name type="scientific">Mucilaginibacter terrenus</name>
    <dbReference type="NCBI Taxonomy" id="2482727"/>
    <lineage>
        <taxon>Bacteria</taxon>
        <taxon>Pseudomonadati</taxon>
        <taxon>Bacteroidota</taxon>
        <taxon>Sphingobacteriia</taxon>
        <taxon>Sphingobacteriales</taxon>
        <taxon>Sphingobacteriaceae</taxon>
        <taxon>Mucilaginibacter</taxon>
    </lineage>
</organism>
<keyword evidence="4 11" id="KW-0813">Transport</keyword>
<comment type="similarity">
    <text evidence="12">Belongs to the complex I 49 kDa subunit family.</text>
</comment>
<dbReference type="SUPFAM" id="SSF143243">
    <property type="entry name" value="Nqo5-like"/>
    <property type="match status" value="1"/>
</dbReference>
<comment type="similarity">
    <text evidence="11">Belongs to the complex I 30 kDa subunit family.</text>
</comment>
<keyword evidence="16" id="KW-1185">Reference proteome</keyword>
<comment type="caution">
    <text evidence="15">The sequence shown here is derived from an EMBL/GenBank/DDBJ whole genome shotgun (WGS) entry which is preliminary data.</text>
</comment>
<keyword evidence="11" id="KW-0874">Quinone</keyword>
<protein>
    <recommendedName>
        <fullName evidence="11 12">Multifunctional fusion protein</fullName>
    </recommendedName>
    <domain>
        <recommendedName>
            <fullName evidence="11">NADH-quinone oxidoreductase subunit C</fullName>
            <ecNumber evidence="11">7.1.1.-</ecNumber>
        </recommendedName>
        <alternativeName>
            <fullName evidence="11">NADH dehydrogenase I subunit C</fullName>
        </alternativeName>
        <alternativeName>
            <fullName evidence="11">NDH-1 subunit C</fullName>
        </alternativeName>
    </domain>
    <domain>
        <recommendedName>
            <fullName evidence="12">NADH-quinone oxidoreductase subunit D</fullName>
        </recommendedName>
        <alternativeName>
            <fullName evidence="12">NADH dehydrogenase I subunit D</fullName>
        </alternativeName>
        <alternativeName>
            <fullName evidence="12">NDH-1 subunit D</fullName>
        </alternativeName>
    </domain>
</protein>
<dbReference type="SUPFAM" id="SSF56762">
    <property type="entry name" value="HydB/Nqo4-like"/>
    <property type="match status" value="1"/>
</dbReference>
<dbReference type="InterPro" id="IPR022885">
    <property type="entry name" value="NDH1_su_D/H"/>
</dbReference>
<evidence type="ECO:0000256" key="4">
    <source>
        <dbReference type="ARBA" id="ARBA00022448"/>
    </source>
</evidence>
<evidence type="ECO:0000256" key="8">
    <source>
        <dbReference type="ARBA" id="ARBA00023268"/>
    </source>
</evidence>
<dbReference type="InterPro" id="IPR010218">
    <property type="entry name" value="NADH_DH_suC"/>
</dbReference>
<dbReference type="InterPro" id="IPR029014">
    <property type="entry name" value="NiFe-Hase_large"/>
</dbReference>
<evidence type="ECO:0000256" key="9">
    <source>
        <dbReference type="ARBA" id="ARBA00038617"/>
    </source>
</evidence>
<keyword evidence="8" id="KW-0511">Multifunctional enzyme</keyword>
<dbReference type="PANTHER" id="PTHR11993:SF10">
    <property type="entry name" value="NADH DEHYDROGENASE [UBIQUINONE] IRON-SULFUR PROTEIN 2, MITOCHONDRIAL"/>
    <property type="match status" value="1"/>
</dbReference>
<keyword evidence="11" id="KW-1278">Translocase</keyword>
<dbReference type="AlphaFoldDB" id="A0A3E2NTM5"/>
<keyword evidence="15" id="KW-0560">Oxidoreductase</keyword>
<dbReference type="OrthoDB" id="9801496at2"/>
<evidence type="ECO:0000313" key="16">
    <source>
        <dbReference type="Proteomes" id="UP000260823"/>
    </source>
</evidence>
<reference evidence="15 16" key="1">
    <citation type="submission" date="2018-08" db="EMBL/GenBank/DDBJ databases">
        <title>Mucilaginibacter terrae sp. nov., isolated from manganese diggings.</title>
        <authorList>
            <person name="Huang Y."/>
            <person name="Zhou Z."/>
        </authorList>
    </citation>
    <scope>NUCLEOTIDE SEQUENCE [LARGE SCALE GENOMIC DNA]</scope>
    <source>
        <strain evidence="15 16">ZH6</strain>
    </source>
</reference>
<dbReference type="InterPro" id="IPR001268">
    <property type="entry name" value="NADH_UbQ_OxRdtase_30kDa_su"/>
</dbReference>
<evidence type="ECO:0000256" key="1">
    <source>
        <dbReference type="ARBA" id="ARBA00002378"/>
    </source>
</evidence>
<evidence type="ECO:0000259" key="13">
    <source>
        <dbReference type="Pfam" id="PF00329"/>
    </source>
</evidence>
<dbReference type="HAMAP" id="MF_01357">
    <property type="entry name" value="NDH1_NuoC"/>
    <property type="match status" value="1"/>
</dbReference>
<gene>
    <name evidence="12" type="primary">nuoD</name>
    <name evidence="11" type="synonym">nuoC</name>
    <name evidence="15" type="ORF">DYU05_01680</name>
</gene>
<dbReference type="InterPro" id="IPR001135">
    <property type="entry name" value="NADH_Q_OxRdtase_suD"/>
</dbReference>
<evidence type="ECO:0000256" key="3">
    <source>
        <dbReference type="ARBA" id="ARBA00010019"/>
    </source>
</evidence>
<evidence type="ECO:0000256" key="10">
    <source>
        <dbReference type="ARBA" id="ARBA00047712"/>
    </source>
</evidence>
<proteinExistence type="inferred from homology"/>
<evidence type="ECO:0000256" key="7">
    <source>
        <dbReference type="ARBA" id="ARBA00023136"/>
    </source>
</evidence>
<dbReference type="GO" id="GO:0051287">
    <property type="term" value="F:NAD binding"/>
    <property type="evidence" value="ECO:0007669"/>
    <property type="project" value="InterPro"/>
</dbReference>
<evidence type="ECO:0000256" key="12">
    <source>
        <dbReference type="HAMAP-Rule" id="MF_01358"/>
    </source>
</evidence>
<comment type="subcellular location">
    <subcellularLocation>
        <location evidence="2">Cell inner membrane</location>
        <topology evidence="2">Peripheral membrane protein</topology>
    </subcellularLocation>
    <subcellularLocation>
        <location evidence="11">Cell membrane</location>
        <topology evidence="11">Peripheral membrane protein</topology>
        <orientation evidence="11">Cytoplasmic side</orientation>
    </subcellularLocation>
</comment>
<keyword evidence="6 11" id="KW-0520">NAD</keyword>
<evidence type="ECO:0000256" key="6">
    <source>
        <dbReference type="ARBA" id="ARBA00023027"/>
    </source>
</evidence>
<evidence type="ECO:0000256" key="11">
    <source>
        <dbReference type="HAMAP-Rule" id="MF_01357"/>
    </source>
</evidence>
<dbReference type="Pfam" id="PF00346">
    <property type="entry name" value="Complex1_49kDa"/>
    <property type="match status" value="1"/>
</dbReference>